<organism evidence="11 12">
    <name type="scientific">Hymenoscyphus fraxineus</name>
    <dbReference type="NCBI Taxonomy" id="746836"/>
    <lineage>
        <taxon>Eukaryota</taxon>
        <taxon>Fungi</taxon>
        <taxon>Dikarya</taxon>
        <taxon>Ascomycota</taxon>
        <taxon>Pezizomycotina</taxon>
        <taxon>Leotiomycetes</taxon>
        <taxon>Helotiales</taxon>
        <taxon>Helotiaceae</taxon>
        <taxon>Hymenoscyphus</taxon>
    </lineage>
</organism>
<comment type="caution">
    <text evidence="11">The sequence shown here is derived from an EMBL/GenBank/DDBJ whole genome shotgun (WGS) entry which is preliminary data.</text>
</comment>
<dbReference type="PANTHER" id="PTHR46206">
    <property type="entry name" value="CYTOCHROME P450"/>
    <property type="match status" value="1"/>
</dbReference>
<evidence type="ECO:0000256" key="10">
    <source>
        <dbReference type="SAM" id="Phobius"/>
    </source>
</evidence>
<comment type="similarity">
    <text evidence="2 9">Belongs to the cytochrome P450 family.</text>
</comment>
<accession>A0A9N9PRR2</accession>
<keyword evidence="7 9" id="KW-0503">Monooxygenase</keyword>
<keyword evidence="10" id="KW-0812">Transmembrane</keyword>
<evidence type="ECO:0000256" key="9">
    <source>
        <dbReference type="RuleBase" id="RU000461"/>
    </source>
</evidence>
<keyword evidence="4 8" id="KW-0479">Metal-binding</keyword>
<keyword evidence="10" id="KW-0472">Membrane</keyword>
<dbReference type="Gene3D" id="1.10.630.10">
    <property type="entry name" value="Cytochrome P450"/>
    <property type="match status" value="1"/>
</dbReference>
<protein>
    <recommendedName>
        <fullName evidence="13">Cytochrome P450</fullName>
    </recommendedName>
</protein>
<dbReference type="OrthoDB" id="1844152at2759"/>
<reference evidence="11" key="1">
    <citation type="submission" date="2021-07" db="EMBL/GenBank/DDBJ databases">
        <authorList>
            <person name="Durling M."/>
        </authorList>
    </citation>
    <scope>NUCLEOTIDE SEQUENCE</scope>
</reference>
<evidence type="ECO:0000256" key="3">
    <source>
        <dbReference type="ARBA" id="ARBA00022617"/>
    </source>
</evidence>
<feature type="binding site" description="axial binding residue" evidence="8">
    <location>
        <position position="473"/>
    </location>
    <ligand>
        <name>heme</name>
        <dbReference type="ChEBI" id="CHEBI:30413"/>
    </ligand>
    <ligandPart>
        <name>Fe</name>
        <dbReference type="ChEBI" id="CHEBI:18248"/>
    </ligandPart>
</feature>
<keyword evidence="3 8" id="KW-0349">Heme</keyword>
<evidence type="ECO:0000313" key="12">
    <source>
        <dbReference type="Proteomes" id="UP000696280"/>
    </source>
</evidence>
<dbReference type="InterPro" id="IPR001128">
    <property type="entry name" value="Cyt_P450"/>
</dbReference>
<dbReference type="AlphaFoldDB" id="A0A9N9PRR2"/>
<dbReference type="GO" id="GO:0004497">
    <property type="term" value="F:monooxygenase activity"/>
    <property type="evidence" value="ECO:0007669"/>
    <property type="project" value="UniProtKB-KW"/>
</dbReference>
<dbReference type="PRINTS" id="PR00465">
    <property type="entry name" value="EP450IV"/>
</dbReference>
<dbReference type="GO" id="GO:0016705">
    <property type="term" value="F:oxidoreductase activity, acting on paired donors, with incorporation or reduction of molecular oxygen"/>
    <property type="evidence" value="ECO:0007669"/>
    <property type="project" value="InterPro"/>
</dbReference>
<dbReference type="CDD" id="cd11041">
    <property type="entry name" value="CYP503A1-like"/>
    <property type="match status" value="1"/>
</dbReference>
<evidence type="ECO:0000256" key="2">
    <source>
        <dbReference type="ARBA" id="ARBA00010617"/>
    </source>
</evidence>
<dbReference type="EMBL" id="CAJVRL010000050">
    <property type="protein sequence ID" value="CAG8953375.1"/>
    <property type="molecule type" value="Genomic_DNA"/>
</dbReference>
<dbReference type="GO" id="GO:0005506">
    <property type="term" value="F:iron ion binding"/>
    <property type="evidence" value="ECO:0007669"/>
    <property type="project" value="InterPro"/>
</dbReference>
<dbReference type="Proteomes" id="UP000696280">
    <property type="component" value="Unassembled WGS sequence"/>
</dbReference>
<keyword evidence="6 8" id="KW-0408">Iron</keyword>
<feature type="transmembrane region" description="Helical" evidence="10">
    <location>
        <begin position="12"/>
        <end position="31"/>
    </location>
</feature>
<evidence type="ECO:0000256" key="4">
    <source>
        <dbReference type="ARBA" id="ARBA00022723"/>
    </source>
</evidence>
<keyword evidence="5 9" id="KW-0560">Oxidoreductase</keyword>
<keyword evidence="10" id="KW-1133">Transmembrane helix</keyword>
<dbReference type="SUPFAM" id="SSF48264">
    <property type="entry name" value="Cytochrome P450"/>
    <property type="match status" value="1"/>
</dbReference>
<dbReference type="Pfam" id="PF00067">
    <property type="entry name" value="p450"/>
    <property type="match status" value="1"/>
</dbReference>
<dbReference type="PANTHER" id="PTHR46206:SF1">
    <property type="entry name" value="P450, PUTATIVE (EUROFUNG)-RELATED"/>
    <property type="match status" value="1"/>
</dbReference>
<comment type="cofactor">
    <cofactor evidence="1 8">
        <name>heme</name>
        <dbReference type="ChEBI" id="CHEBI:30413"/>
    </cofactor>
</comment>
<evidence type="ECO:0000256" key="1">
    <source>
        <dbReference type="ARBA" id="ARBA00001971"/>
    </source>
</evidence>
<gene>
    <name evidence="11" type="ORF">HYFRA_00010120</name>
</gene>
<evidence type="ECO:0000256" key="8">
    <source>
        <dbReference type="PIRSR" id="PIRSR602403-1"/>
    </source>
</evidence>
<sequence>MALLDLAKLKQSDVIIFSIVVTLICLVYWFYLARQFPSELSVSEKPDDRHFSIKSRLAFYFDCSSLYGDVWRNFSKMGLPVLVPTLGTRRDIFLPHSSIPWAMSQPTSVLGMWEAFNEMFQLSHSLGHEKYMLDTWTVDVSRRALTQDLEQVIDPVWEEIQLAVDEYFGLDTEAWSTLDLLETIRNVINRASGRFVVGLSLCRNKEYLATAIKSIDSVVTNAGVTGFMPACLRPILGHLACWETRSILAELESFIKPMIENHLAHITTNPDDDSNDSFDLQQRMLRYAAKNRSSELRTDELARRLVMTNLGFVYQGSFAAANMVRNIVKSDVKYGTIAVLRDEAKQFIAAEPDPSRLWRRPNVDRMVFADSAARESLRLNTVPTRALVRQVMVDGLKTDTGLPLPKGALISFVSQPMHTDPDLFPDPNTFDPFRFVRLREADDANISGASNPSPHSFLSTSNLLIFGRGRKSCPGRYFVDFQLKMLVSYLFTNYEIKLVETTQPFNKWMLEFIFPSKGIKMVVKRRVKADSD</sequence>
<proteinExistence type="inferred from homology"/>
<dbReference type="InterPro" id="IPR017972">
    <property type="entry name" value="Cyt_P450_CS"/>
</dbReference>
<evidence type="ECO:0000256" key="5">
    <source>
        <dbReference type="ARBA" id="ARBA00023002"/>
    </source>
</evidence>
<dbReference type="GO" id="GO:0020037">
    <property type="term" value="F:heme binding"/>
    <property type="evidence" value="ECO:0007669"/>
    <property type="project" value="InterPro"/>
</dbReference>
<evidence type="ECO:0000313" key="11">
    <source>
        <dbReference type="EMBL" id="CAG8953375.1"/>
    </source>
</evidence>
<dbReference type="InterPro" id="IPR036396">
    <property type="entry name" value="Cyt_P450_sf"/>
</dbReference>
<evidence type="ECO:0008006" key="13">
    <source>
        <dbReference type="Google" id="ProtNLM"/>
    </source>
</evidence>
<name>A0A9N9PRR2_9HELO</name>
<evidence type="ECO:0000256" key="7">
    <source>
        <dbReference type="ARBA" id="ARBA00023033"/>
    </source>
</evidence>
<keyword evidence="12" id="KW-1185">Reference proteome</keyword>
<dbReference type="PROSITE" id="PS00086">
    <property type="entry name" value="CYTOCHROME_P450"/>
    <property type="match status" value="1"/>
</dbReference>
<dbReference type="InterPro" id="IPR002403">
    <property type="entry name" value="Cyt_P450_E_grp-IV"/>
</dbReference>
<evidence type="ECO:0000256" key="6">
    <source>
        <dbReference type="ARBA" id="ARBA00023004"/>
    </source>
</evidence>